<keyword evidence="1" id="KW-0547">Nucleotide-binding</keyword>
<dbReference type="InterPro" id="IPR011629">
    <property type="entry name" value="CobW-like_C"/>
</dbReference>
<dbReference type="SUPFAM" id="SSF90002">
    <property type="entry name" value="Hypothetical protein YjiA, C-terminal domain"/>
    <property type="match status" value="1"/>
</dbReference>
<dbReference type="Gene3D" id="3.30.1220.10">
    <property type="entry name" value="CobW-like, C-terminal domain"/>
    <property type="match status" value="1"/>
</dbReference>
<organism evidence="4 5">
    <name type="scientific">Actinoplanes auranticolor</name>
    <dbReference type="NCBI Taxonomy" id="47988"/>
    <lineage>
        <taxon>Bacteria</taxon>
        <taxon>Bacillati</taxon>
        <taxon>Actinomycetota</taxon>
        <taxon>Actinomycetes</taxon>
        <taxon>Micromonosporales</taxon>
        <taxon>Micromonosporaceae</taxon>
        <taxon>Actinoplanes</taxon>
    </lineage>
</organism>
<name>A0A919SLN7_9ACTN</name>
<dbReference type="AlphaFoldDB" id="A0A919SLN7"/>
<proteinExistence type="predicted"/>
<sequence length="364" mass="39295">MVCGFWPHATAEAAQTLLDRDPTLRLLHYETSRPGVLSRHGSGEIPAAEDPAAVLLADLATVAPGGDASGRLVIVPESLEPDQIRTAWQAQRHPGTLQVITVVPADLALDGLTDETDLCAVGLHHGPADGRSIGDLVARQLEQADTALLAGQPEGDAWEAEQLRVLLQRIAPWSQHQSLDDVRLPSTGRLEPVAPLTRGLRGHAVGVHEPVAEHGVTACVFHARRPFHPERLHDALDEITGQVVRSRGHFWLAARPDLVLSWESAGGLSVGPVSGWLADVPGEHWAGAGAERCLAAAVDWDPYYGDRHQHLAFIGVDLDPVRLHRTLASCLLTDHELCRGEEAWRSLPDPFSRTYPSAAPSCSR</sequence>
<protein>
    <submittedName>
        <fullName evidence="4">Cobalamin biosynthesis protein CobW</fullName>
    </submittedName>
</protein>
<evidence type="ECO:0000256" key="1">
    <source>
        <dbReference type="ARBA" id="ARBA00022741"/>
    </source>
</evidence>
<evidence type="ECO:0000259" key="3">
    <source>
        <dbReference type="SMART" id="SM00833"/>
    </source>
</evidence>
<dbReference type="EMBL" id="BOQL01000048">
    <property type="protein sequence ID" value="GIM74024.1"/>
    <property type="molecule type" value="Genomic_DNA"/>
</dbReference>
<keyword evidence="2" id="KW-0143">Chaperone</keyword>
<evidence type="ECO:0000256" key="2">
    <source>
        <dbReference type="ARBA" id="ARBA00023186"/>
    </source>
</evidence>
<gene>
    <name evidence="4" type="ORF">Aau02nite_58800</name>
</gene>
<comment type="caution">
    <text evidence="4">The sequence shown here is derived from an EMBL/GenBank/DDBJ whole genome shotgun (WGS) entry which is preliminary data.</text>
</comment>
<dbReference type="SMART" id="SM00833">
    <property type="entry name" value="CobW_C"/>
    <property type="match status" value="1"/>
</dbReference>
<dbReference type="Pfam" id="PF07683">
    <property type="entry name" value="CobW_C"/>
    <property type="match status" value="1"/>
</dbReference>
<dbReference type="PANTHER" id="PTHR43603:SF1">
    <property type="entry name" value="ZINC-REGULATED GTPASE METALLOPROTEIN ACTIVATOR 1"/>
    <property type="match status" value="1"/>
</dbReference>
<dbReference type="Proteomes" id="UP000681340">
    <property type="component" value="Unassembled WGS sequence"/>
</dbReference>
<evidence type="ECO:0000313" key="4">
    <source>
        <dbReference type="EMBL" id="GIM74024.1"/>
    </source>
</evidence>
<evidence type="ECO:0000313" key="5">
    <source>
        <dbReference type="Proteomes" id="UP000681340"/>
    </source>
</evidence>
<dbReference type="PANTHER" id="PTHR43603">
    <property type="entry name" value="COBW DOMAIN-CONTAINING PROTEIN DDB_G0274527"/>
    <property type="match status" value="1"/>
</dbReference>
<keyword evidence="5" id="KW-1185">Reference proteome</keyword>
<reference evidence="4" key="1">
    <citation type="submission" date="2021-03" db="EMBL/GenBank/DDBJ databases">
        <title>Whole genome shotgun sequence of Actinoplanes auranticolor NBRC 12245.</title>
        <authorList>
            <person name="Komaki H."/>
            <person name="Tamura T."/>
        </authorList>
    </citation>
    <scope>NUCLEOTIDE SEQUENCE</scope>
    <source>
        <strain evidence="4">NBRC 12245</strain>
    </source>
</reference>
<accession>A0A919SLN7</accession>
<dbReference type="InterPro" id="IPR036627">
    <property type="entry name" value="CobW-likC_sf"/>
</dbReference>
<dbReference type="GO" id="GO:0000166">
    <property type="term" value="F:nucleotide binding"/>
    <property type="evidence" value="ECO:0007669"/>
    <property type="project" value="UniProtKB-KW"/>
</dbReference>
<feature type="domain" description="CobW C-terminal" evidence="3">
    <location>
        <begin position="216"/>
        <end position="331"/>
    </location>
</feature>
<dbReference type="InterPro" id="IPR051927">
    <property type="entry name" value="Zn_Chap_cDPG_Synth"/>
</dbReference>